<reference evidence="2" key="1">
    <citation type="journal article" date="2023" name="G3 (Bethesda)">
        <title>Whole genome assemblies of Zophobas morio and Tenebrio molitor.</title>
        <authorList>
            <person name="Kaur S."/>
            <person name="Stinson S.A."/>
            <person name="diCenzo G.C."/>
        </authorList>
    </citation>
    <scope>NUCLEOTIDE SEQUENCE</scope>
    <source>
        <strain evidence="2">QUZm001</strain>
    </source>
</reference>
<dbReference type="PANTHER" id="PTHR21879:SF22">
    <property type="entry name" value="FI03362P-RELATED"/>
    <property type="match status" value="1"/>
</dbReference>
<protein>
    <recommendedName>
        <fullName evidence="4">Osiris 9</fullName>
    </recommendedName>
</protein>
<proteinExistence type="predicted"/>
<dbReference type="InterPro" id="IPR012464">
    <property type="entry name" value="DUF1676"/>
</dbReference>
<evidence type="ECO:0000313" key="3">
    <source>
        <dbReference type="Proteomes" id="UP001168821"/>
    </source>
</evidence>
<dbReference type="Proteomes" id="UP001168821">
    <property type="component" value="Unassembled WGS sequence"/>
</dbReference>
<feature type="signal peptide" evidence="1">
    <location>
        <begin position="1"/>
        <end position="18"/>
    </location>
</feature>
<gene>
    <name evidence="2" type="ORF">Zmor_025739</name>
</gene>
<accession>A0AA38M4E3</accession>
<evidence type="ECO:0000313" key="2">
    <source>
        <dbReference type="EMBL" id="KAJ3642998.1"/>
    </source>
</evidence>
<evidence type="ECO:0008006" key="4">
    <source>
        <dbReference type="Google" id="ProtNLM"/>
    </source>
</evidence>
<dbReference type="GO" id="GO:0016020">
    <property type="term" value="C:membrane"/>
    <property type="evidence" value="ECO:0007669"/>
    <property type="project" value="TreeGrafter"/>
</dbReference>
<dbReference type="PANTHER" id="PTHR21879">
    <property type="entry name" value="FI03362P-RELATED-RELATED"/>
    <property type="match status" value="1"/>
</dbReference>
<name>A0AA38M4E3_9CUCU</name>
<organism evidence="2 3">
    <name type="scientific">Zophobas morio</name>
    <dbReference type="NCBI Taxonomy" id="2755281"/>
    <lineage>
        <taxon>Eukaryota</taxon>
        <taxon>Metazoa</taxon>
        <taxon>Ecdysozoa</taxon>
        <taxon>Arthropoda</taxon>
        <taxon>Hexapoda</taxon>
        <taxon>Insecta</taxon>
        <taxon>Pterygota</taxon>
        <taxon>Neoptera</taxon>
        <taxon>Endopterygota</taxon>
        <taxon>Coleoptera</taxon>
        <taxon>Polyphaga</taxon>
        <taxon>Cucujiformia</taxon>
        <taxon>Tenebrionidae</taxon>
        <taxon>Zophobas</taxon>
    </lineage>
</organism>
<dbReference type="EMBL" id="JALNTZ010000008">
    <property type="protein sequence ID" value="KAJ3642998.1"/>
    <property type="molecule type" value="Genomic_DNA"/>
</dbReference>
<evidence type="ECO:0000256" key="1">
    <source>
        <dbReference type="SAM" id="SignalP"/>
    </source>
</evidence>
<keyword evidence="3" id="KW-1185">Reference proteome</keyword>
<dbReference type="AlphaFoldDB" id="A0AA38M4E3"/>
<comment type="caution">
    <text evidence="2">The sequence shown here is derived from an EMBL/GenBank/DDBJ whole genome shotgun (WGS) entry which is preliminary data.</text>
</comment>
<keyword evidence="1" id="KW-0732">Signal</keyword>
<sequence length="240" mass="27532">MRSMPLLFVFFLVVGAKTDDYIDEVQGRCFASNRSYSCAKYELFKYIDDYHLGNVSLTSDSSVKFITIPSANTSELNIFGKGRYFQRDSEFLKVLKFVKRRAAKFVREQGVSWELPDEVEVVEEERAVGSGKGKKHKKLIILPILILLKLFKVKVLTSLILLGVIVIKKMLLTAAFILPGVVAAIKHHCKAQQFHVVPYHVEEDHYTHDHEHEHEPSGYGATGFGGDKHYWDKKKRFSYF</sequence>
<feature type="chain" id="PRO_5041457804" description="Osiris 9" evidence="1">
    <location>
        <begin position="19"/>
        <end position="240"/>
    </location>
</feature>
<dbReference type="Pfam" id="PF07898">
    <property type="entry name" value="DUF1676"/>
    <property type="match status" value="1"/>
</dbReference>